<dbReference type="InterPro" id="IPR021109">
    <property type="entry name" value="Peptidase_aspartic_dom_sf"/>
</dbReference>
<dbReference type="STRING" id="3476.A0A2P5E3Q4"/>
<comment type="similarity">
    <text evidence="2">Belongs to the peptidase A1 family.</text>
</comment>
<dbReference type="FunFam" id="2.40.70.10:FF:000041">
    <property type="entry name" value="Basic 7S globulin"/>
    <property type="match status" value="1"/>
</dbReference>
<dbReference type="OrthoDB" id="1191721at2759"/>
<keyword evidence="3" id="KW-0964">Secreted</keyword>
<evidence type="ECO:0000256" key="1">
    <source>
        <dbReference type="ARBA" id="ARBA00004239"/>
    </source>
</evidence>
<evidence type="ECO:0000256" key="4">
    <source>
        <dbReference type="ARBA" id="ARBA00022729"/>
    </source>
</evidence>
<dbReference type="EMBL" id="JXTB01000002">
    <property type="protein sequence ID" value="PON80159.1"/>
    <property type="molecule type" value="Genomic_DNA"/>
</dbReference>
<dbReference type="AlphaFoldDB" id="A0A2P5E3Q4"/>
<protein>
    <submittedName>
        <fullName evidence="6">Aspartic peptidase</fullName>
    </submittedName>
</protein>
<dbReference type="GO" id="GO:0004190">
    <property type="term" value="F:aspartic-type endopeptidase activity"/>
    <property type="evidence" value="ECO:0007669"/>
    <property type="project" value="InterPro"/>
</dbReference>
<keyword evidence="4" id="KW-0732">Signal</keyword>
<dbReference type="InterPro" id="IPR033121">
    <property type="entry name" value="PEPTIDASE_A1"/>
</dbReference>
<dbReference type="SUPFAM" id="SSF50630">
    <property type="entry name" value="Acid proteases"/>
    <property type="match status" value="1"/>
</dbReference>
<dbReference type="GO" id="GO:0006508">
    <property type="term" value="P:proteolysis"/>
    <property type="evidence" value="ECO:0007669"/>
    <property type="project" value="InterPro"/>
</dbReference>
<dbReference type="Pfam" id="PF14541">
    <property type="entry name" value="TAXi_C"/>
    <property type="match status" value="1"/>
</dbReference>
<dbReference type="FunFam" id="2.40.70.10:FF:000045">
    <property type="entry name" value="Basic 7S globulin"/>
    <property type="match status" value="1"/>
</dbReference>
<dbReference type="Proteomes" id="UP000237105">
    <property type="component" value="Unassembled WGS sequence"/>
</dbReference>
<evidence type="ECO:0000313" key="6">
    <source>
        <dbReference type="EMBL" id="PON80159.1"/>
    </source>
</evidence>
<feature type="domain" description="Peptidase A1" evidence="5">
    <location>
        <begin position="80"/>
        <end position="439"/>
    </location>
</feature>
<dbReference type="Gene3D" id="2.40.70.10">
    <property type="entry name" value="Acid Proteases"/>
    <property type="match status" value="2"/>
</dbReference>
<dbReference type="InterPro" id="IPR032799">
    <property type="entry name" value="TAXi_C"/>
</dbReference>
<dbReference type="PROSITE" id="PS51767">
    <property type="entry name" value="PEPTIDASE_A1"/>
    <property type="match status" value="1"/>
</dbReference>
<proteinExistence type="inferred from homology"/>
<dbReference type="GO" id="GO:0005576">
    <property type="term" value="C:extracellular region"/>
    <property type="evidence" value="ECO:0007669"/>
    <property type="project" value="UniProtKB-SubCell"/>
</dbReference>
<comment type="subcellular location">
    <subcellularLocation>
        <location evidence="1">Secreted</location>
        <location evidence="1">Extracellular space</location>
    </subcellularLocation>
</comment>
<evidence type="ECO:0000313" key="7">
    <source>
        <dbReference type="Proteomes" id="UP000237105"/>
    </source>
</evidence>
<dbReference type="PANTHER" id="PTHR47965">
    <property type="entry name" value="ASPARTYL PROTEASE-RELATED"/>
    <property type="match status" value="1"/>
</dbReference>
<gene>
    <name evidence="6" type="ORF">PanWU01x14_006090</name>
</gene>
<evidence type="ECO:0000256" key="2">
    <source>
        <dbReference type="ARBA" id="ARBA00007447"/>
    </source>
</evidence>
<evidence type="ECO:0000256" key="3">
    <source>
        <dbReference type="ARBA" id="ARBA00022525"/>
    </source>
</evidence>
<name>A0A2P5E3Q4_PARAD</name>
<feature type="non-terminal residue" evidence="6">
    <location>
        <position position="1"/>
    </location>
</feature>
<sequence length="459" mass="49248">HPYFMAQHYIYSHAFTLTSPPPKPSINLQKSLPKMASSFHFFLFFSLLFSAAISPSTARTKPFPRALVLRVTKDASTRQYLTYITQRTPPVQVKVVIDVGGKFLWVNCEKGFNSSTKKPVPCACPQCSLTGSKACSGNVCNVILDNPFISTNSSTTTADLSQDIISIQSTDGYNPGKLVSVPDFLFACAPNSLLEGLASGAVGIAGLGRNKVSLPSLFSAAFGFPRKFGVCLPSSNDDGVVFFGKEPYVLLPGIDVSSPKSLTYTPLIREASSLQGEFFIGVKSITIAGKPVQYVTSLLSSGHGRAKISTADPYTVLETSIYKAVVSAFVEALGPEVPRVEAVAPFGACFSAKYIGSTRVGPAVPQIDLVLRNNKVWTIFGANSMVQVNKDVLCLGFVDGALHFGDLDQTTSTEIVIGGHQIEDNLLLFDLGASRLGFSSSLLFRQTTCSNFNFTSTAY</sequence>
<organism evidence="6 7">
    <name type="scientific">Parasponia andersonii</name>
    <name type="common">Sponia andersonii</name>
    <dbReference type="NCBI Taxonomy" id="3476"/>
    <lineage>
        <taxon>Eukaryota</taxon>
        <taxon>Viridiplantae</taxon>
        <taxon>Streptophyta</taxon>
        <taxon>Embryophyta</taxon>
        <taxon>Tracheophyta</taxon>
        <taxon>Spermatophyta</taxon>
        <taxon>Magnoliopsida</taxon>
        <taxon>eudicotyledons</taxon>
        <taxon>Gunneridae</taxon>
        <taxon>Pentapetalae</taxon>
        <taxon>rosids</taxon>
        <taxon>fabids</taxon>
        <taxon>Rosales</taxon>
        <taxon>Cannabaceae</taxon>
        <taxon>Parasponia</taxon>
    </lineage>
</organism>
<dbReference type="Pfam" id="PF14543">
    <property type="entry name" value="TAXi_N"/>
    <property type="match status" value="1"/>
</dbReference>
<reference evidence="7" key="1">
    <citation type="submission" date="2016-06" db="EMBL/GenBank/DDBJ databases">
        <title>Parallel loss of symbiosis genes in relatives of nitrogen-fixing non-legume Parasponia.</title>
        <authorList>
            <person name="Van Velzen R."/>
            <person name="Holmer R."/>
            <person name="Bu F."/>
            <person name="Rutten L."/>
            <person name="Van Zeijl A."/>
            <person name="Liu W."/>
            <person name="Santuari L."/>
            <person name="Cao Q."/>
            <person name="Sharma T."/>
            <person name="Shen D."/>
            <person name="Roswanjaya Y."/>
            <person name="Wardhani T."/>
            <person name="Kalhor M.S."/>
            <person name="Jansen J."/>
            <person name="Van den Hoogen J."/>
            <person name="Gungor B."/>
            <person name="Hartog M."/>
            <person name="Hontelez J."/>
            <person name="Verver J."/>
            <person name="Yang W.-C."/>
            <person name="Schijlen E."/>
            <person name="Repin R."/>
            <person name="Schilthuizen M."/>
            <person name="Schranz E."/>
            <person name="Heidstra R."/>
            <person name="Miyata K."/>
            <person name="Fedorova E."/>
            <person name="Kohlen W."/>
            <person name="Bisseling T."/>
            <person name="Smit S."/>
            <person name="Geurts R."/>
        </authorList>
    </citation>
    <scope>NUCLEOTIDE SEQUENCE [LARGE SCALE GENOMIC DNA]</scope>
    <source>
        <strain evidence="7">cv. WU1-14</strain>
    </source>
</reference>
<comment type="caution">
    <text evidence="6">The sequence shown here is derived from an EMBL/GenBank/DDBJ whole genome shotgun (WGS) entry which is preliminary data.</text>
</comment>
<dbReference type="InterPro" id="IPR001461">
    <property type="entry name" value="Aspartic_peptidase_A1"/>
</dbReference>
<evidence type="ECO:0000259" key="5">
    <source>
        <dbReference type="PROSITE" id="PS51767"/>
    </source>
</evidence>
<accession>A0A2P5E3Q4</accession>
<dbReference type="InterPro" id="IPR032861">
    <property type="entry name" value="TAXi_N"/>
</dbReference>
<dbReference type="PANTHER" id="PTHR47965:SF22">
    <property type="entry name" value="EUKARYOTIC ASPARTYL PROTEASE FAMILY PROTEIN"/>
    <property type="match status" value="1"/>
</dbReference>
<keyword evidence="7" id="KW-1185">Reference proteome</keyword>